<sequence>MTMTTVQVPKHTRDHLAALAEERGMTLGQIVEAIAKEHPTRAQLDERAASARKHAREVIGVDMSDEDFRVDVLGNLRKIAAEKVLALRSGTADPA</sequence>
<dbReference type="Proteomes" id="UP001221328">
    <property type="component" value="Unassembled WGS sequence"/>
</dbReference>
<comment type="caution">
    <text evidence="1">The sequence shown here is derived from an EMBL/GenBank/DDBJ whole genome shotgun (WGS) entry which is preliminary data.</text>
</comment>
<accession>A0ABT5G4R9</accession>
<protein>
    <recommendedName>
        <fullName evidence="3">Ribbon-helix-helix protein, CopG family</fullName>
    </recommendedName>
</protein>
<dbReference type="RefSeq" id="WP_200705157.1">
    <property type="nucleotide sequence ID" value="NZ_JAQOSK010000018.1"/>
</dbReference>
<keyword evidence="2" id="KW-1185">Reference proteome</keyword>
<organism evidence="1 2">
    <name type="scientific">Streptomyces gilvifuscus</name>
    <dbReference type="NCBI Taxonomy" id="1550617"/>
    <lineage>
        <taxon>Bacteria</taxon>
        <taxon>Bacillati</taxon>
        <taxon>Actinomycetota</taxon>
        <taxon>Actinomycetes</taxon>
        <taxon>Kitasatosporales</taxon>
        <taxon>Streptomycetaceae</taxon>
        <taxon>Streptomyces</taxon>
    </lineage>
</organism>
<dbReference type="EMBL" id="JAQOSK010000018">
    <property type="protein sequence ID" value="MDC2959733.1"/>
    <property type="molecule type" value="Genomic_DNA"/>
</dbReference>
<gene>
    <name evidence="1" type="ORF">PO587_35445</name>
</gene>
<name>A0ABT5G4R9_9ACTN</name>
<evidence type="ECO:0000313" key="2">
    <source>
        <dbReference type="Proteomes" id="UP001221328"/>
    </source>
</evidence>
<evidence type="ECO:0000313" key="1">
    <source>
        <dbReference type="EMBL" id="MDC2959733.1"/>
    </source>
</evidence>
<evidence type="ECO:0008006" key="3">
    <source>
        <dbReference type="Google" id="ProtNLM"/>
    </source>
</evidence>
<proteinExistence type="predicted"/>
<reference evidence="1 2" key="1">
    <citation type="journal article" date="2015" name="Int. J. Syst. Evol. Microbiol.">
        <title>Streptomyces gilvifuscus sp. nov., an actinomycete that produces antibacterial compounds isolated from soil.</title>
        <authorList>
            <person name="Nguyen T.M."/>
            <person name="Kim J."/>
        </authorList>
    </citation>
    <scope>NUCLEOTIDE SEQUENCE [LARGE SCALE GENOMIC DNA]</scope>
    <source>
        <strain evidence="1 2">T113</strain>
    </source>
</reference>